<evidence type="ECO:0000256" key="7">
    <source>
        <dbReference type="ARBA" id="ARBA00023136"/>
    </source>
</evidence>
<keyword evidence="2 8" id="KW-0813">Transport</keyword>
<sequence length="441" mass="48403">MGAFSESLFGIIENRISPIAARLSNQRHVTAIKDGFISSMPFLIVGSFMLLFAHPPFSADSQWAIAKWWLGMVARYSEQIMMPYNMTMGIMAVYIAAAISYNLAQSYKMNGFMAACLSLMSFLVVAAPQSHGALPVGSLGGEGIFTAILVALYSTELMHFLQKHHIGIKLPEQVPPKIRQSFDLLIPILAIFLTLFPLSLFIQHQFGMLLPQAIMAIFAPIISASDSLPAILIAVLLCHLLWFAGIHGAVIVGGILQAFWLTNLGINQQALNAGAPITQIFIEPFWQFFIVVGGSGSTMGLVFLYLRSRAPHLRSIGKLGLVPSMFNINEPIIFGSPVVMNPLLFIPFVTAPLVNAIIAWAATRTDLVNHVISLAPWTTPGPIGAAWSTGWDYRAIILVAVLIGVSTLIYYPFFKMYERQLLAQAEAEEKEKQNLQTVESH</sequence>
<dbReference type="PATRIC" id="fig|1560201.3.peg.2685"/>
<evidence type="ECO:0000259" key="10">
    <source>
        <dbReference type="PROSITE" id="PS51105"/>
    </source>
</evidence>
<evidence type="ECO:0000256" key="1">
    <source>
        <dbReference type="ARBA" id="ARBA00004651"/>
    </source>
</evidence>
<keyword evidence="3 8" id="KW-1003">Cell membrane</keyword>
<evidence type="ECO:0000256" key="3">
    <source>
        <dbReference type="ARBA" id="ARBA00022475"/>
    </source>
</evidence>
<evidence type="ECO:0000313" key="14">
    <source>
        <dbReference type="Proteomes" id="UP000037088"/>
    </source>
</evidence>
<feature type="transmembrane region" description="Helical" evidence="9">
    <location>
        <begin position="395"/>
        <end position="414"/>
    </location>
</feature>
<organism evidence="11 14">
    <name type="scientific">Winslowiella iniecta</name>
    <dbReference type="NCBI Taxonomy" id="1560201"/>
    <lineage>
        <taxon>Bacteria</taxon>
        <taxon>Pseudomonadati</taxon>
        <taxon>Pseudomonadota</taxon>
        <taxon>Gammaproteobacteria</taxon>
        <taxon>Enterobacterales</taxon>
        <taxon>Erwiniaceae</taxon>
        <taxon>Winslowiella</taxon>
    </lineage>
</organism>
<dbReference type="EMBL" id="JRXE01000016">
    <property type="protein sequence ID" value="KOC89396.1"/>
    <property type="molecule type" value="Genomic_DNA"/>
</dbReference>
<feature type="transmembrane region" description="Helical" evidence="9">
    <location>
        <begin position="35"/>
        <end position="53"/>
    </location>
</feature>
<dbReference type="InterPro" id="IPR051088">
    <property type="entry name" value="PTS_Sugar-EIIC/EIIB"/>
</dbReference>
<feature type="transmembrane region" description="Helical" evidence="9">
    <location>
        <begin position="182"/>
        <end position="202"/>
    </location>
</feature>
<evidence type="ECO:0000256" key="5">
    <source>
        <dbReference type="ARBA" id="ARBA00022692"/>
    </source>
</evidence>
<dbReference type="Pfam" id="PF02378">
    <property type="entry name" value="PTS_EIIC"/>
    <property type="match status" value="1"/>
</dbReference>
<evidence type="ECO:0000313" key="11">
    <source>
        <dbReference type="EMBL" id="KOC89396.1"/>
    </source>
</evidence>
<evidence type="ECO:0000256" key="8">
    <source>
        <dbReference type="PIRNR" id="PIRNR006351"/>
    </source>
</evidence>
<dbReference type="OrthoDB" id="5843984at2"/>
<feature type="transmembrane region" description="Helical" evidence="9">
    <location>
        <begin position="285"/>
        <end position="306"/>
    </location>
</feature>
<feature type="transmembrane region" description="Helical" evidence="9">
    <location>
        <begin position="231"/>
        <end position="260"/>
    </location>
</feature>
<comment type="caution">
    <text evidence="11">The sequence shown here is derived from an EMBL/GenBank/DDBJ whole genome shotgun (WGS) entry which is preliminary data.</text>
</comment>
<dbReference type="PANTHER" id="PTHR33989">
    <property type="match status" value="1"/>
</dbReference>
<keyword evidence="4 8" id="KW-0762">Sugar transport</keyword>
<accession>A0A0L7T2E8</accession>
<dbReference type="InterPro" id="IPR004796">
    <property type="entry name" value="PTS_IIC_cello"/>
</dbReference>
<dbReference type="AlphaFoldDB" id="A0A0L7T2E8"/>
<dbReference type="PANTHER" id="PTHR33989:SF4">
    <property type="entry name" value="PTS SYSTEM N,N'-DIACETYLCHITOBIOSE-SPECIFIC EIIC COMPONENT"/>
    <property type="match status" value="1"/>
</dbReference>
<dbReference type="STRING" id="1560201.NG42_12580"/>
<dbReference type="InterPro" id="IPR004501">
    <property type="entry name" value="PTS_EIIC_3"/>
</dbReference>
<evidence type="ECO:0000256" key="9">
    <source>
        <dbReference type="SAM" id="Phobius"/>
    </source>
</evidence>
<evidence type="ECO:0000256" key="6">
    <source>
        <dbReference type="ARBA" id="ARBA00022989"/>
    </source>
</evidence>
<feature type="transmembrane region" description="Helical" evidence="9">
    <location>
        <begin position="111"/>
        <end position="131"/>
    </location>
</feature>
<dbReference type="PIRSF" id="PIRSF006351">
    <property type="entry name" value="PTS_EIIC-Cellobiose"/>
    <property type="match status" value="1"/>
</dbReference>
<keyword evidence="7 8" id="KW-0472">Membrane</keyword>
<evidence type="ECO:0000313" key="13">
    <source>
        <dbReference type="Proteomes" id="UP000036851"/>
    </source>
</evidence>
<feature type="transmembrane region" description="Helical" evidence="9">
    <location>
        <begin position="208"/>
        <end position="224"/>
    </location>
</feature>
<dbReference type="GO" id="GO:0005886">
    <property type="term" value="C:plasma membrane"/>
    <property type="evidence" value="ECO:0007669"/>
    <property type="project" value="UniProtKB-SubCell"/>
</dbReference>
<proteinExistence type="predicted"/>
<feature type="transmembrane region" description="Helical" evidence="9">
    <location>
        <begin position="343"/>
        <end position="362"/>
    </location>
</feature>
<comment type="function">
    <text evidence="8">The phosphoenolpyruvate-dependent sugar phosphotransferase system (PTS), a major carbohydrate active -transport system, catalyzes the phosphorylation of incoming sugar substrates concomitant with their translocation across the cell membrane.</text>
</comment>
<evidence type="ECO:0000313" key="12">
    <source>
        <dbReference type="EMBL" id="KOC93414.1"/>
    </source>
</evidence>
<evidence type="ECO:0000256" key="4">
    <source>
        <dbReference type="ARBA" id="ARBA00022597"/>
    </source>
</evidence>
<dbReference type="NCBIfam" id="TIGR00410">
    <property type="entry name" value="lacE"/>
    <property type="match status" value="1"/>
</dbReference>
<keyword evidence="5 9" id="KW-0812">Transmembrane</keyword>
<dbReference type="GO" id="GO:0009401">
    <property type="term" value="P:phosphoenolpyruvate-dependent sugar phosphotransferase system"/>
    <property type="evidence" value="ECO:0007669"/>
    <property type="project" value="InterPro"/>
</dbReference>
<dbReference type="PROSITE" id="PS51105">
    <property type="entry name" value="PTS_EIIC_TYPE_3"/>
    <property type="match status" value="1"/>
</dbReference>
<name>A0A0L7T2E8_9GAMM</name>
<keyword evidence="6 9" id="KW-1133">Transmembrane helix</keyword>
<dbReference type="GO" id="GO:0008982">
    <property type="term" value="F:protein-N(PI)-phosphohistidine-sugar phosphotransferase activity"/>
    <property type="evidence" value="ECO:0007669"/>
    <property type="project" value="UniProtKB-UniRule"/>
</dbReference>
<gene>
    <name evidence="11" type="ORF">NG42_12580</name>
    <name evidence="12" type="ORF">NG43_10245</name>
</gene>
<dbReference type="InterPro" id="IPR003352">
    <property type="entry name" value="PTS_EIIC"/>
</dbReference>
<evidence type="ECO:0000256" key="2">
    <source>
        <dbReference type="ARBA" id="ARBA00022448"/>
    </source>
</evidence>
<feature type="domain" description="PTS EIIC type-3" evidence="10">
    <location>
        <begin position="12"/>
        <end position="413"/>
    </location>
</feature>
<reference evidence="13 14" key="1">
    <citation type="journal article" date="2015" name="Int. J. Syst. Evol. Microbiol.">
        <title>Erwinia iniecta sp. nov., isolated from Russian wheat aphids (Diuraphis noxia).</title>
        <authorList>
            <person name="Campillo T."/>
            <person name="Luna E."/>
            <person name="Portier P."/>
            <person name="Fischer-Le Saux M."/>
            <person name="Lapitan N."/>
            <person name="Tisserat N.A."/>
            <person name="Leach J.E."/>
        </authorList>
    </citation>
    <scope>NUCLEOTIDE SEQUENCE [LARGE SCALE GENOMIC DNA]</scope>
    <source>
        <strain evidence="11 14">B120</strain>
        <strain evidence="12 13">B149</strain>
    </source>
</reference>
<dbReference type="RefSeq" id="WP_052899784.1">
    <property type="nucleotide sequence ID" value="NZ_JRXE01000016.1"/>
</dbReference>
<dbReference type="Proteomes" id="UP000037088">
    <property type="component" value="Unassembled WGS sequence"/>
</dbReference>
<feature type="transmembrane region" description="Helical" evidence="9">
    <location>
        <begin position="143"/>
        <end position="161"/>
    </location>
</feature>
<dbReference type="EMBL" id="JRXF01000014">
    <property type="protein sequence ID" value="KOC93414.1"/>
    <property type="molecule type" value="Genomic_DNA"/>
</dbReference>
<protein>
    <recommendedName>
        <fullName evidence="8">Permease IIC component</fullName>
    </recommendedName>
</protein>
<feature type="transmembrane region" description="Helical" evidence="9">
    <location>
        <begin position="84"/>
        <end position="104"/>
    </location>
</feature>
<keyword evidence="14" id="KW-1185">Reference proteome</keyword>
<dbReference type="Proteomes" id="UP000036851">
    <property type="component" value="Unassembled WGS sequence"/>
</dbReference>
<comment type="subcellular location">
    <subcellularLocation>
        <location evidence="1">Cell membrane</location>
        <topology evidence="1">Multi-pass membrane protein</topology>
    </subcellularLocation>
</comment>